<keyword evidence="2" id="KW-1185">Reference proteome</keyword>
<dbReference type="Proteomes" id="UP000062645">
    <property type="component" value="Chromosome"/>
</dbReference>
<protein>
    <submittedName>
        <fullName evidence="1">Uncharacterized protein</fullName>
    </submittedName>
</protein>
<name>A0A0M4SQ45_9NOSO</name>
<accession>A0A0M4SQ45</accession>
<dbReference type="KEGG" id="npz:ACX27_07390"/>
<dbReference type="PATRIC" id="fig|224013.5.peg.1797"/>
<sequence length="68" mass="7648">MIGSRSNNFGFWILDLPYPQEGYSLTILYMFCPNVAGLEPKKQSKIQNSKPQIGRVNNLVVAIVTFSL</sequence>
<dbReference type="EMBL" id="CP012036">
    <property type="protein sequence ID" value="ALF52715.1"/>
    <property type="molecule type" value="Genomic_DNA"/>
</dbReference>
<dbReference type="AlphaFoldDB" id="A0A0M4SQ45"/>
<reference evidence="1 2" key="2">
    <citation type="journal article" date="2016" name="Genome Announc.">
        <title>Draft Genome Sequence of the N2-Fixing Cyanobacterium Nostoc piscinale CENA21, Isolated from the Brazilian Amazon Floodplain.</title>
        <authorList>
            <person name="Leao T."/>
            <person name="Guimaraes P.I."/>
            <person name="de Melo A.G."/>
            <person name="Ramos R.T."/>
            <person name="Leao P.N."/>
            <person name="Silva A."/>
            <person name="Fiore M.F."/>
            <person name="Schneider M.P."/>
        </authorList>
    </citation>
    <scope>NUCLEOTIDE SEQUENCE [LARGE SCALE GENOMIC DNA]</scope>
    <source>
        <strain evidence="1 2">CENA21</strain>
    </source>
</reference>
<gene>
    <name evidence="1" type="ORF">ACX27_07390</name>
</gene>
<evidence type="ECO:0000313" key="2">
    <source>
        <dbReference type="Proteomes" id="UP000062645"/>
    </source>
</evidence>
<evidence type="ECO:0000313" key="1">
    <source>
        <dbReference type="EMBL" id="ALF52715.1"/>
    </source>
</evidence>
<reference evidence="2" key="1">
    <citation type="submission" date="2015-07" db="EMBL/GenBank/DDBJ databases">
        <title>Genome Of Nitrogen-Fixing Cyanobacterium Nostoc piscinale CENA21 From Solimoes/Amazon River Floodplain Sediments And Comparative Genomics To Uncover Biosynthetic Natural Products Potential.</title>
        <authorList>
            <person name="Leao T.F."/>
            <person name="Leao P.N."/>
            <person name="Guimaraes P.I."/>
            <person name="de Melo A.G.C."/>
            <person name="Ramos R.T.J."/>
            <person name="Silva A."/>
            <person name="Fiore M.F."/>
            <person name="Schneider M.P.C."/>
        </authorList>
    </citation>
    <scope>NUCLEOTIDE SEQUENCE [LARGE SCALE GENOMIC DNA]</scope>
    <source>
        <strain evidence="2">CENA21</strain>
    </source>
</reference>
<proteinExistence type="predicted"/>
<organism evidence="1 2">
    <name type="scientific">Nostoc piscinale CENA21</name>
    <dbReference type="NCBI Taxonomy" id="224013"/>
    <lineage>
        <taxon>Bacteria</taxon>
        <taxon>Bacillati</taxon>
        <taxon>Cyanobacteriota</taxon>
        <taxon>Cyanophyceae</taxon>
        <taxon>Nostocales</taxon>
        <taxon>Nostocaceae</taxon>
        <taxon>Nostoc</taxon>
    </lineage>
</organism>